<dbReference type="PANTHER" id="PTHR33841">
    <property type="entry name" value="DNA METHYLTRANSFERASE YEEA-RELATED"/>
    <property type="match status" value="1"/>
</dbReference>
<accession>A0A0B5EXP6</accession>
<dbReference type="InterPro" id="IPR050953">
    <property type="entry name" value="N4_N6_ade-DNA_methylase"/>
</dbReference>
<keyword evidence="2" id="KW-0489">Methyltransferase</keyword>
<reference evidence="9 10" key="1">
    <citation type="submission" date="2015-01" db="EMBL/GenBank/DDBJ databases">
        <title>Enhanced salinomycin production by adjusting the supply of polyketide extender units in Streptomyce albus DSM 41398.</title>
        <authorList>
            <person name="Lu C."/>
        </authorList>
    </citation>
    <scope>NUCLEOTIDE SEQUENCE [LARGE SCALE GENOMIC DNA]</scope>
    <source>
        <strain evidence="10">ATCC 21838 / DSM 41398 / FERM P-419 / JCM 4703 / NBRC 107858</strain>
    </source>
</reference>
<dbReference type="Pfam" id="PF20466">
    <property type="entry name" value="MmeI_TRD"/>
    <property type="match status" value="1"/>
</dbReference>
<sequence length="1442" mass="159297">MTPAPRSGGRRPSAAAIRAAKASDGKQQHLDWLNLVEVSGPFLTLPVLLRSWPQLEGVPSGRRADIRVHHGIWQDDRKGAGRLDWIGFQLRTLLEWDDALHLREGAGQFGDGGESLAEDDTLLDRFAVSPPGSDTTVRPDFALVRPGTDPTAEPDTAGTAQHVPILGLVLPPDTVPTRRIRDDSWAASGVDRLAHVLRHHGVELGLVTDGRWWSLVWAPPGGVTTSATFDTIAWNEAADLVAVRAWVSLLRRGRFFGRPVDELLPALLRESLDGQEDVTEALGIQVRQAVELLVDSIGRAEARMVKRGGKGLSGVPASEVYRGAVAVMMRVVFLLFAEERGLLPADNELYAEAYSAGRLYETLDKRRRADGEDSLDHTTAAWHRLIALFHAVHGGVDHPLLTLPAYDGSIFDPKRFPWLEAVPEGADATGDDVTRAADGHTSLLPIDDRTVLHVLDSVQFVVVNRERRRLTFRALDVEQIGYVYEGLLSYDGKRAQDTVLGLIGKPGLEHEVSLTELEELAAPFGVGARAVPGQKPNLPGLSKKLYEHLKDPKPPAAASKMEKLLAPGDDQARGKAVHRLLAVTENDRDLAERILPFHGLLRDDLRGLPVVIPEDGLYVTESRLRKNTGTHYTPRVLAQQVAVGALEPLVYRPGPLQTADDKQWKLIGADDILKLKVADIAMGSAAFLVAACRYLADRLVDAWVEAEDEEALAFRGSHRDQTGAMTAADAESDPVMVRARRLIIEHCLYGVDINPMAVEMAKLSLWLISMDPERPFTFLDDRLVAGDSLLGIANLEQIESVHLDPKAGRKLHQGAFDEGWTERARARVHGAADTRQAIAGIHSDTIADLNEKRRLLAATNEHLQRLRLIGDLTTGAGLASASGGDSLQNATYLQAAELAGMIASEAVRDSDPVIHDARRRALDWLSKDLPTDGFVRLPVHWPLVFPEVFEPDQSGFDAIIGNPPFLGGQKLTGALGQAYREYLVLGLGRGQRGSADLVAYFELRAHQLLSERGQTGLIATNTLAQGDTREVGLDQLLDDGIEVRRAVKSARWPSRSAALEYCAVWTTKPSLGAEATRVLDDVAVRGITSSLDPRSRVSGRPYRLVANKGQSFQGSNVLGKGFILTPEQAHDLIQRDPRNKDVLFPYLNGEDLNSRPDCSASRWVINFHDWSEERARGYPEVFAIVERDVKPERLKNTNSQRREIWWRFTRPAMDLYRAISDLDRVLVVALVSRTVMPARVPSRQVLSHKLGVFATAEGSDLALLSSSFHSIWAWRNSSTMKADLNYSPSDVYETFPHPVTTVEVRNNGEILDRLRFDVMIDRSVGLTRLYNMVHDPAVKDSDIESLRENHRKIDRSVLESYNWLDVDLAHDFYPNRQGTRFAVAPSAQIEILDRLLELNHAQHERNSPKNSPQAMDRRGVAARSAVHDQEHLTPGLHGDTLF</sequence>
<dbReference type="PANTHER" id="PTHR33841:SF1">
    <property type="entry name" value="DNA METHYLTRANSFERASE A"/>
    <property type="match status" value="1"/>
</dbReference>
<protein>
    <recommendedName>
        <fullName evidence="1">site-specific DNA-methyltransferase (adenine-specific)</fullName>
        <ecNumber evidence="1">2.1.1.72</ecNumber>
    </recommendedName>
</protein>
<feature type="compositionally biased region" description="Basic and acidic residues" evidence="6">
    <location>
        <begin position="1415"/>
        <end position="1431"/>
    </location>
</feature>
<evidence type="ECO:0000256" key="5">
    <source>
        <dbReference type="ARBA" id="ARBA00047942"/>
    </source>
</evidence>
<keyword evidence="4" id="KW-0949">S-adenosyl-L-methionine</keyword>
<dbReference type="Pfam" id="PF07669">
    <property type="entry name" value="Eco57I"/>
    <property type="match status" value="1"/>
</dbReference>
<feature type="domain" description="MmeI-like target recognition" evidence="8">
    <location>
        <begin position="1119"/>
        <end position="1298"/>
    </location>
</feature>
<dbReference type="InterPro" id="IPR011639">
    <property type="entry name" value="MethylTrfase_TaqI-like_dom"/>
</dbReference>
<dbReference type="InterPro" id="IPR029063">
    <property type="entry name" value="SAM-dependent_MTases_sf"/>
</dbReference>
<evidence type="ECO:0000256" key="3">
    <source>
        <dbReference type="ARBA" id="ARBA00022679"/>
    </source>
</evidence>
<dbReference type="GO" id="GO:0009007">
    <property type="term" value="F:site-specific DNA-methyltransferase (adenine-specific) activity"/>
    <property type="evidence" value="ECO:0007669"/>
    <property type="project" value="UniProtKB-EC"/>
</dbReference>
<dbReference type="SUPFAM" id="SSF53335">
    <property type="entry name" value="S-adenosyl-L-methionine-dependent methyltransferases"/>
    <property type="match status" value="1"/>
</dbReference>
<comment type="catalytic activity">
    <reaction evidence="5">
        <text>a 2'-deoxyadenosine in DNA + S-adenosyl-L-methionine = an N(6)-methyl-2'-deoxyadenosine in DNA + S-adenosyl-L-homocysteine + H(+)</text>
        <dbReference type="Rhea" id="RHEA:15197"/>
        <dbReference type="Rhea" id="RHEA-COMP:12418"/>
        <dbReference type="Rhea" id="RHEA-COMP:12419"/>
        <dbReference type="ChEBI" id="CHEBI:15378"/>
        <dbReference type="ChEBI" id="CHEBI:57856"/>
        <dbReference type="ChEBI" id="CHEBI:59789"/>
        <dbReference type="ChEBI" id="CHEBI:90615"/>
        <dbReference type="ChEBI" id="CHEBI:90616"/>
        <dbReference type="EC" id="2.1.1.72"/>
    </reaction>
</comment>
<dbReference type="GO" id="GO:0006304">
    <property type="term" value="P:DNA modification"/>
    <property type="evidence" value="ECO:0007669"/>
    <property type="project" value="InterPro"/>
</dbReference>
<dbReference type="InterPro" id="IPR046820">
    <property type="entry name" value="MmeI_TRD"/>
</dbReference>
<dbReference type="PROSITE" id="PS00092">
    <property type="entry name" value="N6_MTASE"/>
    <property type="match status" value="1"/>
</dbReference>
<dbReference type="KEGG" id="sals:SLNWT_3040"/>
<evidence type="ECO:0000259" key="8">
    <source>
        <dbReference type="Pfam" id="PF20466"/>
    </source>
</evidence>
<evidence type="ECO:0000313" key="10">
    <source>
        <dbReference type="Proteomes" id="UP000031523"/>
    </source>
</evidence>
<organism evidence="9 10">
    <name type="scientific">Streptomyces albus (strain ATCC 21838 / DSM 41398 / FERM P-419 / JCM 4703 / NBRC 107858)</name>
    <dbReference type="NCBI Taxonomy" id="1081613"/>
    <lineage>
        <taxon>Bacteria</taxon>
        <taxon>Bacillati</taxon>
        <taxon>Actinomycetota</taxon>
        <taxon>Actinomycetes</taxon>
        <taxon>Kitasatosporales</taxon>
        <taxon>Streptomycetaceae</taxon>
        <taxon>Streptomyces</taxon>
    </lineage>
</organism>
<dbReference type="GO" id="GO:0003676">
    <property type="term" value="F:nucleic acid binding"/>
    <property type="evidence" value="ECO:0007669"/>
    <property type="project" value="InterPro"/>
</dbReference>
<dbReference type="Gene3D" id="3.40.50.150">
    <property type="entry name" value="Vaccinia Virus protein VP39"/>
    <property type="match status" value="2"/>
</dbReference>
<evidence type="ECO:0000259" key="7">
    <source>
        <dbReference type="Pfam" id="PF07669"/>
    </source>
</evidence>
<dbReference type="REBASE" id="101969">
    <property type="entry name" value="Sal41398ORF3040P"/>
</dbReference>
<gene>
    <name evidence="9" type="ORF">SLNWT_3040</name>
</gene>
<evidence type="ECO:0000256" key="1">
    <source>
        <dbReference type="ARBA" id="ARBA00011900"/>
    </source>
</evidence>
<dbReference type="EC" id="2.1.1.72" evidence="1"/>
<name>A0A0B5EXP6_STRA4</name>
<dbReference type="GO" id="GO:0032259">
    <property type="term" value="P:methylation"/>
    <property type="evidence" value="ECO:0007669"/>
    <property type="project" value="UniProtKB-KW"/>
</dbReference>
<feature type="domain" description="Type II methyltransferase M.TaqI-like" evidence="7">
    <location>
        <begin position="746"/>
        <end position="1025"/>
    </location>
</feature>
<feature type="region of interest" description="Disordered" evidence="6">
    <location>
        <begin position="1402"/>
        <end position="1442"/>
    </location>
</feature>
<evidence type="ECO:0000256" key="2">
    <source>
        <dbReference type="ARBA" id="ARBA00022603"/>
    </source>
</evidence>
<keyword evidence="10" id="KW-1185">Reference proteome</keyword>
<keyword evidence="3" id="KW-0808">Transferase</keyword>
<evidence type="ECO:0000256" key="6">
    <source>
        <dbReference type="SAM" id="MobiDB-lite"/>
    </source>
</evidence>
<proteinExistence type="predicted"/>
<dbReference type="EMBL" id="CP010519">
    <property type="protein sequence ID" value="AJE83416.1"/>
    <property type="molecule type" value="Genomic_DNA"/>
</dbReference>
<evidence type="ECO:0000256" key="4">
    <source>
        <dbReference type="ARBA" id="ARBA00022691"/>
    </source>
</evidence>
<dbReference type="Proteomes" id="UP000031523">
    <property type="component" value="Chromosome"/>
</dbReference>
<dbReference type="InterPro" id="IPR002052">
    <property type="entry name" value="DNA_methylase_N6_adenine_CS"/>
</dbReference>
<evidence type="ECO:0000313" key="9">
    <source>
        <dbReference type="EMBL" id="AJE83416.1"/>
    </source>
</evidence>
<dbReference type="PRINTS" id="PR00507">
    <property type="entry name" value="N12N6MTFRASE"/>
</dbReference>